<reference evidence="6 7" key="1">
    <citation type="submission" date="2014-09" db="EMBL/GenBank/DDBJ databases">
        <title>Draft genome sequence of an obligately methylotrophic methanogen, Methanococcoides methylutens, isolated from marine sediment.</title>
        <authorList>
            <person name="Guan Y."/>
            <person name="Ngugi D.K."/>
            <person name="Blom J."/>
            <person name="Ali S."/>
            <person name="Ferry J.G."/>
            <person name="Stingl U."/>
        </authorList>
    </citation>
    <scope>NUCLEOTIDE SEQUENCE [LARGE SCALE GENOMIC DNA]</scope>
    <source>
        <strain evidence="6 7">DSM 2657</strain>
    </source>
</reference>
<evidence type="ECO:0000259" key="5">
    <source>
        <dbReference type="PROSITE" id="PS51371"/>
    </source>
</evidence>
<keyword evidence="1" id="KW-0028">Amino-acid biosynthesis</keyword>
<evidence type="ECO:0000256" key="1">
    <source>
        <dbReference type="ARBA" id="ARBA00022605"/>
    </source>
</evidence>
<accession>A0A099T1X6</accession>
<dbReference type="SMART" id="SM00116">
    <property type="entry name" value="CBS"/>
    <property type="match status" value="2"/>
</dbReference>
<organism evidence="6 7">
    <name type="scientific">Methanococcoides methylutens</name>
    <dbReference type="NCBI Taxonomy" id="2226"/>
    <lineage>
        <taxon>Archaea</taxon>
        <taxon>Methanobacteriati</taxon>
        <taxon>Methanobacteriota</taxon>
        <taxon>Stenosarchaea group</taxon>
        <taxon>Methanomicrobia</taxon>
        <taxon>Methanosarcinales</taxon>
        <taxon>Methanosarcinaceae</taxon>
        <taxon>Methanococcoides</taxon>
    </lineage>
</organism>
<proteinExistence type="predicted"/>
<dbReference type="InterPro" id="IPR000644">
    <property type="entry name" value="CBS_dom"/>
</dbReference>
<dbReference type="InterPro" id="IPR051257">
    <property type="entry name" value="Diverse_CBS-Domain"/>
</dbReference>
<dbReference type="SUPFAM" id="SSF54631">
    <property type="entry name" value="CBS-domain pair"/>
    <property type="match status" value="1"/>
</dbReference>
<keyword evidence="7" id="KW-1185">Reference proteome</keyword>
<keyword evidence="6" id="KW-0418">Kinase</keyword>
<dbReference type="EMBL" id="JRHO01000014">
    <property type="protein sequence ID" value="KGK98128.1"/>
    <property type="molecule type" value="Genomic_DNA"/>
</dbReference>
<name>A0A099T1X6_METMT</name>
<dbReference type="Proteomes" id="UP000029859">
    <property type="component" value="Unassembled WGS sequence"/>
</dbReference>
<dbReference type="InterPro" id="IPR046342">
    <property type="entry name" value="CBS_dom_sf"/>
</dbReference>
<keyword evidence="3" id="KW-0486">Methionine biosynthesis</keyword>
<feature type="domain" description="CBS" evidence="5">
    <location>
        <begin position="102"/>
        <end position="154"/>
    </location>
</feature>
<dbReference type="Pfam" id="PF00571">
    <property type="entry name" value="CBS"/>
    <property type="match status" value="2"/>
</dbReference>
<evidence type="ECO:0000256" key="4">
    <source>
        <dbReference type="PROSITE-ProRule" id="PRU00703"/>
    </source>
</evidence>
<evidence type="ECO:0000256" key="3">
    <source>
        <dbReference type="ARBA" id="ARBA00023167"/>
    </source>
</evidence>
<evidence type="ECO:0000313" key="6">
    <source>
        <dbReference type="EMBL" id="KGK98128.1"/>
    </source>
</evidence>
<evidence type="ECO:0000313" key="7">
    <source>
        <dbReference type="Proteomes" id="UP000029859"/>
    </source>
</evidence>
<dbReference type="Gene3D" id="3.10.580.10">
    <property type="entry name" value="CBS-domain"/>
    <property type="match status" value="1"/>
</dbReference>
<evidence type="ECO:0000256" key="2">
    <source>
        <dbReference type="ARBA" id="ARBA00023122"/>
    </source>
</evidence>
<keyword evidence="6" id="KW-0808">Transferase</keyword>
<dbReference type="OrthoDB" id="8919at2157"/>
<protein>
    <submittedName>
        <fullName evidence="6">Histidine kinase</fullName>
    </submittedName>
</protein>
<dbReference type="GO" id="GO:0016301">
    <property type="term" value="F:kinase activity"/>
    <property type="evidence" value="ECO:0007669"/>
    <property type="project" value="UniProtKB-KW"/>
</dbReference>
<feature type="domain" description="CBS" evidence="5">
    <location>
        <begin position="7"/>
        <end position="64"/>
    </location>
</feature>
<dbReference type="AlphaFoldDB" id="A0A099T1X6"/>
<dbReference type="CDD" id="cd04586">
    <property type="entry name" value="CBS_pair_BON_assoc"/>
    <property type="match status" value="1"/>
</dbReference>
<gene>
    <name evidence="6" type="ORF">LI82_10405</name>
</gene>
<keyword evidence="2 4" id="KW-0129">CBS domain</keyword>
<dbReference type="RefSeq" id="WP_048195409.1">
    <property type="nucleotide sequence ID" value="NZ_CAAGSM010000001.1"/>
</dbReference>
<dbReference type="PANTHER" id="PTHR43080">
    <property type="entry name" value="CBS DOMAIN-CONTAINING PROTEIN CBSX3, MITOCHONDRIAL"/>
    <property type="match status" value="1"/>
</dbReference>
<comment type="caution">
    <text evidence="6">The sequence shown here is derived from an EMBL/GenBank/DDBJ whole genome shotgun (WGS) entry which is preliminary data.</text>
</comment>
<dbReference type="PANTHER" id="PTHR43080:SF2">
    <property type="entry name" value="CBS DOMAIN-CONTAINING PROTEIN"/>
    <property type="match status" value="1"/>
</dbReference>
<dbReference type="PROSITE" id="PS51371">
    <property type="entry name" value="CBS"/>
    <property type="match status" value="2"/>
</dbReference>
<sequence length="154" mass="16649">MKVKDIMSSSVIVCSPEDSISSVAQLLKKEDISGVPVVSGSNVMGIVSEGDLLKLLEIPEHGGLWLPSPFEVIEIPIRELISWEDTKKMLSDVGSKPVSDIMEKEIITVSLESSVEDASRSMTKHKVNRLPVLDGDKLVGIITRGDIIRGLAGI</sequence>
<dbReference type="GO" id="GO:0009086">
    <property type="term" value="P:methionine biosynthetic process"/>
    <property type="evidence" value="ECO:0007669"/>
    <property type="project" value="UniProtKB-KW"/>
</dbReference>